<dbReference type="Proteomes" id="UP000297647">
    <property type="component" value="Unassembled WGS sequence"/>
</dbReference>
<dbReference type="RefSeq" id="WP_135072606.1">
    <property type="nucleotide sequence ID" value="NZ_SPSB01000002.1"/>
</dbReference>
<keyword evidence="4" id="KW-1185">Reference proteome</keyword>
<reference evidence="3 4" key="1">
    <citation type="submission" date="2019-03" db="EMBL/GenBank/DDBJ databases">
        <title>Algoriphagus sp. nov, a new strain isolated from root system soil of mangrove plant Kandelia.</title>
        <authorList>
            <person name="Yin Q."/>
            <person name="Wang K."/>
            <person name="Song Z."/>
        </authorList>
    </citation>
    <scope>NUCLEOTIDE SEQUENCE [LARGE SCALE GENOMIC DNA]</scope>
    <source>
        <strain evidence="3 4">XY-J91</strain>
    </source>
</reference>
<dbReference type="EMBL" id="SPSB01000002">
    <property type="protein sequence ID" value="TFV95972.1"/>
    <property type="molecule type" value="Genomic_DNA"/>
</dbReference>
<dbReference type="AlphaFoldDB" id="A0A4Y9QWH2"/>
<dbReference type="Pfam" id="PF12969">
    <property type="entry name" value="DUF3857"/>
    <property type="match status" value="1"/>
</dbReference>
<accession>A0A4Y9QWH2</accession>
<feature type="domain" description="DUF3857" evidence="2">
    <location>
        <begin position="69"/>
        <end position="218"/>
    </location>
</feature>
<comment type="caution">
    <text evidence="3">The sequence shown here is derived from an EMBL/GenBank/DDBJ whole genome shotgun (WGS) entry which is preliminary data.</text>
</comment>
<evidence type="ECO:0000259" key="2">
    <source>
        <dbReference type="Pfam" id="PF12969"/>
    </source>
</evidence>
<evidence type="ECO:0000256" key="1">
    <source>
        <dbReference type="SAM" id="SignalP"/>
    </source>
</evidence>
<organism evidence="3 4">
    <name type="scientific">Algoriphagus kandeliae</name>
    <dbReference type="NCBI Taxonomy" id="2562278"/>
    <lineage>
        <taxon>Bacteria</taxon>
        <taxon>Pseudomonadati</taxon>
        <taxon>Bacteroidota</taxon>
        <taxon>Cytophagia</taxon>
        <taxon>Cytophagales</taxon>
        <taxon>Cyclobacteriaceae</taxon>
        <taxon>Algoriphagus</taxon>
    </lineage>
</organism>
<sequence>MNFKSLFIGAFALLVGPLSFAQSSKMGQINDNEFALTDVSYEPGADAVVLAEFGETQFFGDVLETKYFVRLKILTEAGKEYGDIRIRFYSGDDRVEEISGIKAQITNVENGKPQVTKVEKDGIFLVDLANGMKEYRISFPNVQIGSIIEYQYKKSDKNQVFLDGWTFQNPIPTLYSEYQIKMIPQLQYKMMGQGYNFTTRAESTNSDGLYTWKLRNLYSSKEEPYMKNYRDYVDRIEFQLSQYQKYDPVRGVELVDYLDTWQKLGDGVIDYYKDKGYYRSNPIERELVEFDISGNTQREIAEKAYYYLRDNFQNEGEDWIYPEKTLNQLLNSKTGSPGELVLALMGILKSVGIECDPVLIGSKGYGRSELVPFPFLNQFDEILLLTKLDGELQFLDLSDPLAPFGYVDLDKHVKAGLLLKEEESSLVPITIRHNSNSIYFSQIELDSAKNLVMKNSIRNSIYRGLNTAHLMKRENNDPGFLKELLAGGNPNEEIKNIQIEDELASKNIFTINFERVLPNFGEAETLIFNPLQYSSFAENPFTQDFRIYPVDFEYSFNETYNANIQIPEGYEVDDYPLAENISIQGDYIRFSFQPSIMDNMLKITARLEVRNPLIPVQRYGDLKFFMESVAAKLSAPVVLKKVANP</sequence>
<gene>
    <name evidence="3" type="ORF">E4S40_07030</name>
</gene>
<keyword evidence="1" id="KW-0732">Signal</keyword>
<proteinExistence type="predicted"/>
<dbReference type="OrthoDB" id="98874at2"/>
<feature type="signal peptide" evidence="1">
    <location>
        <begin position="1"/>
        <end position="21"/>
    </location>
</feature>
<evidence type="ECO:0000313" key="3">
    <source>
        <dbReference type="EMBL" id="TFV95972.1"/>
    </source>
</evidence>
<dbReference type="InterPro" id="IPR024618">
    <property type="entry name" value="DUF3857"/>
</dbReference>
<dbReference type="Gene3D" id="3.10.620.30">
    <property type="match status" value="1"/>
</dbReference>
<feature type="chain" id="PRO_5021421017" evidence="1">
    <location>
        <begin position="22"/>
        <end position="645"/>
    </location>
</feature>
<protein>
    <submittedName>
        <fullName evidence="3">DUF3857 domain-containing protein</fullName>
    </submittedName>
</protein>
<name>A0A4Y9QWH2_9BACT</name>
<dbReference type="Gene3D" id="2.60.40.3140">
    <property type="match status" value="1"/>
</dbReference>
<dbReference type="Gene3D" id="2.60.120.1130">
    <property type="match status" value="1"/>
</dbReference>
<evidence type="ECO:0000313" key="4">
    <source>
        <dbReference type="Proteomes" id="UP000297647"/>
    </source>
</evidence>